<gene>
    <name evidence="2" type="ORF">SAMN04487948_101569</name>
</gene>
<name>A0A1H8NIP2_9EURY</name>
<protein>
    <submittedName>
        <fullName evidence="2">Uncharacterized protein</fullName>
    </submittedName>
</protein>
<organism evidence="2 3">
    <name type="scientific">Halogranum amylolyticum</name>
    <dbReference type="NCBI Taxonomy" id="660520"/>
    <lineage>
        <taxon>Archaea</taxon>
        <taxon>Methanobacteriati</taxon>
        <taxon>Methanobacteriota</taxon>
        <taxon>Stenosarchaea group</taxon>
        <taxon>Halobacteria</taxon>
        <taxon>Halobacteriales</taxon>
        <taxon>Haloferacaceae</taxon>
    </lineage>
</organism>
<keyword evidence="1" id="KW-0812">Transmembrane</keyword>
<dbReference type="Proteomes" id="UP000199126">
    <property type="component" value="Unassembled WGS sequence"/>
</dbReference>
<feature type="transmembrane region" description="Helical" evidence="1">
    <location>
        <begin position="82"/>
        <end position="103"/>
    </location>
</feature>
<dbReference type="AlphaFoldDB" id="A0A1H8NIP2"/>
<sequence>MSQETYLASALLTGLFVALVAVAILRLRTWEQYTVQVPRGRVTAAADRPTRRLTGTTTTAEDEDEFTVPGERVVDRLVHSQATWYLGFVLVALGFGAVTLLVLNGDLAAATTIILLFGLVVGLYLPVGLYVVFRNRGHASARAVAETAVVLGAVLTVVIVGNLVGLG</sequence>
<evidence type="ECO:0000313" key="2">
    <source>
        <dbReference type="EMBL" id="SEO29243.1"/>
    </source>
</evidence>
<feature type="transmembrane region" description="Helical" evidence="1">
    <location>
        <begin position="144"/>
        <end position="164"/>
    </location>
</feature>
<proteinExistence type="predicted"/>
<evidence type="ECO:0000256" key="1">
    <source>
        <dbReference type="SAM" id="Phobius"/>
    </source>
</evidence>
<reference evidence="3" key="1">
    <citation type="submission" date="2016-10" db="EMBL/GenBank/DDBJ databases">
        <authorList>
            <person name="Varghese N."/>
            <person name="Submissions S."/>
        </authorList>
    </citation>
    <scope>NUCLEOTIDE SEQUENCE [LARGE SCALE GENOMIC DNA]</scope>
    <source>
        <strain evidence="3">CGMCC 1.10121</strain>
    </source>
</reference>
<keyword evidence="1" id="KW-0472">Membrane</keyword>
<feature type="transmembrane region" description="Helical" evidence="1">
    <location>
        <begin position="109"/>
        <end position="132"/>
    </location>
</feature>
<dbReference type="OrthoDB" id="385698at2157"/>
<evidence type="ECO:0000313" key="3">
    <source>
        <dbReference type="Proteomes" id="UP000199126"/>
    </source>
</evidence>
<dbReference type="EMBL" id="FODV01000001">
    <property type="protein sequence ID" value="SEO29243.1"/>
    <property type="molecule type" value="Genomic_DNA"/>
</dbReference>
<dbReference type="RefSeq" id="WP_089820922.1">
    <property type="nucleotide sequence ID" value="NZ_FODV01000001.1"/>
</dbReference>
<keyword evidence="3" id="KW-1185">Reference proteome</keyword>
<feature type="transmembrane region" description="Helical" evidence="1">
    <location>
        <begin position="6"/>
        <end position="25"/>
    </location>
</feature>
<accession>A0A1H8NIP2</accession>
<keyword evidence="1" id="KW-1133">Transmembrane helix</keyword>